<dbReference type="PANTHER" id="PTHR30222">
    <property type="entry name" value="SPERMIDINE/PUTRESCINE-BINDING PERIPLASMIC PROTEIN"/>
    <property type="match status" value="1"/>
</dbReference>
<reference evidence="2" key="2">
    <citation type="submission" date="2020-09" db="EMBL/GenBank/DDBJ databases">
        <authorList>
            <person name="Sun Q."/>
            <person name="Ohkuma M."/>
        </authorList>
    </citation>
    <scope>NUCLEOTIDE SEQUENCE</scope>
    <source>
        <strain evidence="2">JCM 14359</strain>
    </source>
</reference>
<evidence type="ECO:0000313" key="3">
    <source>
        <dbReference type="Proteomes" id="UP000653099"/>
    </source>
</evidence>
<protein>
    <submittedName>
        <fullName evidence="2">Spermidine/putrescine ABC transporter substrate-binding protein</fullName>
    </submittedName>
</protein>
<dbReference type="PANTHER" id="PTHR30222:SF17">
    <property type="entry name" value="SPERMIDINE_PUTRESCINE-BINDING PERIPLASMIC PROTEIN"/>
    <property type="match status" value="1"/>
</dbReference>
<dbReference type="SUPFAM" id="SSF53850">
    <property type="entry name" value="Periplasmic binding protein-like II"/>
    <property type="match status" value="1"/>
</dbReference>
<accession>A0A830EKZ6</accession>
<evidence type="ECO:0000313" key="2">
    <source>
        <dbReference type="EMBL" id="GGJ01051.1"/>
    </source>
</evidence>
<dbReference type="Proteomes" id="UP000653099">
    <property type="component" value="Unassembled WGS sequence"/>
</dbReference>
<reference evidence="2" key="1">
    <citation type="journal article" date="2014" name="Int. J. Syst. Evol. Microbiol.">
        <title>Complete genome sequence of Corynebacterium casei LMG S-19264T (=DSM 44701T), isolated from a smear-ripened cheese.</title>
        <authorList>
            <consortium name="US DOE Joint Genome Institute (JGI-PGF)"/>
            <person name="Walter F."/>
            <person name="Albersmeier A."/>
            <person name="Kalinowski J."/>
            <person name="Ruckert C."/>
        </authorList>
    </citation>
    <scope>NUCLEOTIDE SEQUENCE</scope>
    <source>
        <strain evidence="2">JCM 14359</strain>
    </source>
</reference>
<keyword evidence="1" id="KW-0732">Signal</keyword>
<gene>
    <name evidence="2" type="ORF">GCM10008995_08650</name>
</gene>
<proteinExistence type="predicted"/>
<dbReference type="PROSITE" id="PS51257">
    <property type="entry name" value="PROKAR_LIPOPROTEIN"/>
    <property type="match status" value="1"/>
</dbReference>
<keyword evidence="3" id="KW-1185">Reference proteome</keyword>
<dbReference type="EMBL" id="BMOC01000003">
    <property type="protein sequence ID" value="GGJ01051.1"/>
    <property type="molecule type" value="Genomic_DNA"/>
</dbReference>
<sequence>METTMSREIPFTRREFTKRAAATAGLAAIAGCTGGDGGGSSGDGGGSSGDAPWYQQELAEVPAAENEALYEPGETDETGETINHLTWTGYDASNVQDPFRNQFECDTQLDLFTSNPKAFNRLESGEWEQFHQATFDMAWLPDLAEAGLIRPLNYEQWKPYTFDKYIDMFTKDEGYAFAFLNEDDYSFDTDGTMYGVPQRFGWASFVVNKDTVAESDYGSYDAAWMDGYDVGVYDLMFWGIQIIMLREGIDPYKEHTDEEIEQVRQATFDLFDNAKTLLPDFASMNQAMKSGEIDIGFISGSWINGTLRRGGDLNFEAHVPEEGSVIWVETTCMLKGDQPTVSDNYLAYMQREQTATNLMWPTSGGTNAVPHQTALDGATDEQREVLRIDDIPGIVDNSVFYTGVPDLDKFEPIWREAKSRI</sequence>
<dbReference type="AlphaFoldDB" id="A0A830EKZ6"/>
<dbReference type="Gene3D" id="3.40.190.10">
    <property type="entry name" value="Periplasmic binding protein-like II"/>
    <property type="match status" value="2"/>
</dbReference>
<comment type="caution">
    <text evidence="2">The sequence shown here is derived from an EMBL/GenBank/DDBJ whole genome shotgun (WGS) entry which is preliminary data.</text>
</comment>
<organism evidence="2 3">
    <name type="scientific">Halobellus salinus</name>
    <dbReference type="NCBI Taxonomy" id="931585"/>
    <lineage>
        <taxon>Archaea</taxon>
        <taxon>Methanobacteriati</taxon>
        <taxon>Methanobacteriota</taxon>
        <taxon>Stenosarchaea group</taxon>
        <taxon>Halobacteria</taxon>
        <taxon>Halobacteriales</taxon>
        <taxon>Haloferacaceae</taxon>
        <taxon>Halobellus</taxon>
    </lineage>
</organism>
<name>A0A830EKZ6_9EURY</name>
<evidence type="ECO:0000256" key="1">
    <source>
        <dbReference type="ARBA" id="ARBA00022729"/>
    </source>
</evidence>